<evidence type="ECO:0000259" key="1">
    <source>
        <dbReference type="PROSITE" id="PS50234"/>
    </source>
</evidence>
<dbReference type="OrthoDB" id="7605323at2"/>
<evidence type="ECO:0000313" key="3">
    <source>
        <dbReference type="Proteomes" id="UP000287171"/>
    </source>
</evidence>
<organism evidence="2 3">
    <name type="scientific">Dictyobacter alpinus</name>
    <dbReference type="NCBI Taxonomy" id="2014873"/>
    <lineage>
        <taxon>Bacteria</taxon>
        <taxon>Bacillati</taxon>
        <taxon>Chloroflexota</taxon>
        <taxon>Ktedonobacteria</taxon>
        <taxon>Ktedonobacterales</taxon>
        <taxon>Dictyobacteraceae</taxon>
        <taxon>Dictyobacter</taxon>
    </lineage>
</organism>
<protein>
    <recommendedName>
        <fullName evidence="1">VWFA domain-containing protein</fullName>
    </recommendedName>
</protein>
<dbReference type="Proteomes" id="UP000287171">
    <property type="component" value="Unassembled WGS sequence"/>
</dbReference>
<dbReference type="Gene3D" id="3.40.50.410">
    <property type="entry name" value="von Willebrand factor, type A domain"/>
    <property type="match status" value="1"/>
</dbReference>
<evidence type="ECO:0000313" key="2">
    <source>
        <dbReference type="EMBL" id="GCE26321.1"/>
    </source>
</evidence>
<dbReference type="PROSITE" id="PS50234">
    <property type="entry name" value="VWFA"/>
    <property type="match status" value="1"/>
</dbReference>
<proteinExistence type="predicted"/>
<dbReference type="SUPFAM" id="SSF53300">
    <property type="entry name" value="vWA-like"/>
    <property type="match status" value="1"/>
</dbReference>
<sequence>MDTYTQIWAGSRPGCLIFLLDQSGSMADPFGAVQAGAGRRKCDMVATVLNGFLNELIVANTVAQRDGTTEVRPRAEVAVLGYEGISVEPVLQGNLEGRSFVSLAELQMNPLDIERRKRTEIDDIGQEIEITVPFPVWVKAKAGGGTPMCMALEQARDLAQEWATSHPDSYPPVIINVTDGVASDGDPLELAQQISEISTNDGRALFFNVHITDYNLAPIMYPATQAELPDDPYAQLLFEVSSEIPENSRQQLQSLLGRPVQPGARGLIFNGDAASVRQMFVFASVPATQPLNVSQ</sequence>
<gene>
    <name evidence="2" type="ORF">KDA_18050</name>
</gene>
<name>A0A402B4Q4_9CHLR</name>
<dbReference type="AlphaFoldDB" id="A0A402B4Q4"/>
<keyword evidence="3" id="KW-1185">Reference proteome</keyword>
<reference evidence="3" key="1">
    <citation type="submission" date="2018-12" db="EMBL/GenBank/DDBJ databases">
        <title>Tengunoibacter tsumagoiensis gen. nov., sp. nov., Dictyobacter kobayashii sp. nov., D. alpinus sp. nov., and D. joshuensis sp. nov. and description of Dictyobacteraceae fam. nov. within the order Ktedonobacterales isolated from Tengu-no-mugimeshi.</title>
        <authorList>
            <person name="Wang C.M."/>
            <person name="Zheng Y."/>
            <person name="Sakai Y."/>
            <person name="Toyoda A."/>
            <person name="Minakuchi Y."/>
            <person name="Abe K."/>
            <person name="Yokota A."/>
            <person name="Yabe S."/>
        </authorList>
    </citation>
    <scope>NUCLEOTIDE SEQUENCE [LARGE SCALE GENOMIC DNA]</scope>
    <source>
        <strain evidence="3">Uno16</strain>
    </source>
</reference>
<comment type="caution">
    <text evidence="2">The sequence shown here is derived from an EMBL/GenBank/DDBJ whole genome shotgun (WGS) entry which is preliminary data.</text>
</comment>
<accession>A0A402B4Q4</accession>
<dbReference type="InterPro" id="IPR036465">
    <property type="entry name" value="vWFA_dom_sf"/>
</dbReference>
<feature type="domain" description="VWFA" evidence="1">
    <location>
        <begin position="15"/>
        <end position="206"/>
    </location>
</feature>
<dbReference type="EMBL" id="BIFT01000001">
    <property type="protein sequence ID" value="GCE26321.1"/>
    <property type="molecule type" value="Genomic_DNA"/>
</dbReference>
<dbReference type="RefSeq" id="WP_126626795.1">
    <property type="nucleotide sequence ID" value="NZ_BIFT01000001.1"/>
</dbReference>
<dbReference type="InterPro" id="IPR002035">
    <property type="entry name" value="VWF_A"/>
</dbReference>